<dbReference type="EMBL" id="LLXL01000254">
    <property type="protein sequence ID" value="PKK75268.1"/>
    <property type="molecule type" value="Genomic_DNA"/>
</dbReference>
<protein>
    <submittedName>
        <fullName evidence="2">Uncharacterized protein</fullName>
    </submittedName>
</protein>
<accession>A0A2N1NN42</accession>
<dbReference type="AlphaFoldDB" id="A0A2N1NN42"/>
<evidence type="ECO:0000313" key="3">
    <source>
        <dbReference type="Proteomes" id="UP000233469"/>
    </source>
</evidence>
<reference evidence="2 3" key="1">
    <citation type="submission" date="2016-04" db="EMBL/GenBank/DDBJ databases">
        <title>Genome analyses suggest a sexual origin of heterokaryosis in a supposedly ancient asexual fungus.</title>
        <authorList>
            <person name="Ropars J."/>
            <person name="Sedzielewska K."/>
            <person name="Noel J."/>
            <person name="Charron P."/>
            <person name="Farinelli L."/>
            <person name="Marton T."/>
            <person name="Kruger M."/>
            <person name="Pelin A."/>
            <person name="Brachmann A."/>
            <person name="Corradi N."/>
        </authorList>
    </citation>
    <scope>NUCLEOTIDE SEQUENCE [LARGE SCALE GENOMIC DNA]</scope>
    <source>
        <strain evidence="2 3">C2</strain>
    </source>
</reference>
<proteinExistence type="predicted"/>
<evidence type="ECO:0000313" key="2">
    <source>
        <dbReference type="EMBL" id="PKK75268.1"/>
    </source>
</evidence>
<sequence>MAMNNCANTLANNGVGVSDNKEDYLENIEEKLSVQDIKISRINKKIEESTKDYKKPSVNEPSVNDNQEQETKFDESYFIRFR</sequence>
<name>A0A2N1NN42_9GLOM</name>
<gene>
    <name evidence="2" type="ORF">RhiirC2_773810</name>
</gene>
<feature type="region of interest" description="Disordered" evidence="1">
    <location>
        <begin position="50"/>
        <end position="71"/>
    </location>
</feature>
<dbReference type="Proteomes" id="UP000233469">
    <property type="component" value="Unassembled WGS sequence"/>
</dbReference>
<reference evidence="2 3" key="2">
    <citation type="submission" date="2017-10" db="EMBL/GenBank/DDBJ databases">
        <title>Extensive intraspecific genome diversity in a model arbuscular mycorrhizal fungus.</title>
        <authorList>
            <person name="Chen E.C.H."/>
            <person name="Morin E."/>
            <person name="Baudet D."/>
            <person name="Noel J."/>
            <person name="Ndikumana S."/>
            <person name="Charron P."/>
            <person name="St-Onge C."/>
            <person name="Giorgi J."/>
            <person name="Grigoriev I.V."/>
            <person name="Roux C."/>
            <person name="Martin F.M."/>
            <person name="Corradi N."/>
        </authorList>
    </citation>
    <scope>NUCLEOTIDE SEQUENCE [LARGE SCALE GENOMIC DNA]</scope>
    <source>
        <strain evidence="2 3">C2</strain>
    </source>
</reference>
<evidence type="ECO:0000256" key="1">
    <source>
        <dbReference type="SAM" id="MobiDB-lite"/>
    </source>
</evidence>
<comment type="caution">
    <text evidence="2">The sequence shown here is derived from an EMBL/GenBank/DDBJ whole genome shotgun (WGS) entry which is preliminary data.</text>
</comment>
<organism evidence="2 3">
    <name type="scientific">Rhizophagus irregularis</name>
    <dbReference type="NCBI Taxonomy" id="588596"/>
    <lineage>
        <taxon>Eukaryota</taxon>
        <taxon>Fungi</taxon>
        <taxon>Fungi incertae sedis</taxon>
        <taxon>Mucoromycota</taxon>
        <taxon>Glomeromycotina</taxon>
        <taxon>Glomeromycetes</taxon>
        <taxon>Glomerales</taxon>
        <taxon>Glomeraceae</taxon>
        <taxon>Rhizophagus</taxon>
    </lineage>
</organism>
<dbReference type="VEuPathDB" id="FungiDB:FUN_021805"/>